<dbReference type="PANTHER" id="PTHR43833">
    <property type="entry name" value="POTASSIUM CHANNEL PROTEIN 2-RELATED-RELATED"/>
    <property type="match status" value="1"/>
</dbReference>
<name>Q9HP16_HALSA</name>
<keyword evidence="3 8" id="KW-0812">Transmembrane</keyword>
<evidence type="ECO:0000256" key="2">
    <source>
        <dbReference type="ARBA" id="ARBA00022448"/>
    </source>
</evidence>
<keyword evidence="7 10" id="KW-0407">Ion channel</keyword>
<evidence type="ECO:0000256" key="3">
    <source>
        <dbReference type="ARBA" id="ARBA00022692"/>
    </source>
</evidence>
<evidence type="ECO:0000256" key="8">
    <source>
        <dbReference type="SAM" id="Phobius"/>
    </source>
</evidence>
<dbReference type="GO" id="GO:0005886">
    <property type="term" value="C:plasma membrane"/>
    <property type="evidence" value="ECO:0000318"/>
    <property type="project" value="GO_Central"/>
</dbReference>
<accession>Q9HP16</accession>
<feature type="transmembrane region" description="Helical" evidence="8">
    <location>
        <begin position="156"/>
        <end position="176"/>
    </location>
</feature>
<dbReference type="KEGG" id="hal:VNG_1847G"/>
<reference evidence="10 11" key="1">
    <citation type="journal article" date="2000" name="Proc. Natl. Acad. Sci. U.S.A.">
        <title>Genome sequence of Halobacterium species NRC-1.</title>
        <authorList>
            <person name="Ng W.V."/>
            <person name="Kennedy S.P."/>
            <person name="Mahairas G.G."/>
            <person name="Berquist B."/>
            <person name="Pan M."/>
            <person name="Shukla H.D."/>
            <person name="Lasky S.R."/>
            <person name="Baliga N.S."/>
            <person name="Thorsson V."/>
            <person name="Sbrogna J."/>
            <person name="Swartzell S."/>
            <person name="Weir D."/>
            <person name="Hall J."/>
            <person name="Dahl T.A."/>
            <person name="Welti R."/>
            <person name="Goo Y.A."/>
            <person name="Leithauser B."/>
            <person name="Keller K."/>
            <person name="Cruz R."/>
            <person name="Danson M.J."/>
            <person name="Hough D.W."/>
            <person name="Maddocks D.G."/>
            <person name="Jablonski P.E."/>
            <person name="Krebs M.P."/>
            <person name="Angevine C.M."/>
            <person name="Dale H."/>
            <person name="Isenbarger T.A."/>
            <person name="Peck R.F."/>
            <person name="Pohlschroder M."/>
            <person name="Spudich J.L."/>
            <person name="Jung K.W."/>
            <person name="Alam M."/>
            <person name="Freitas T."/>
            <person name="Hou S."/>
            <person name="Daniels C.J."/>
            <person name="Dennis P.P."/>
            <person name="Omer A.D."/>
            <person name="Ebhardt H."/>
            <person name="Lowe T.M."/>
            <person name="Liang P."/>
            <person name="Riley M."/>
            <person name="Hood L."/>
            <person name="DasSarma S."/>
        </authorList>
    </citation>
    <scope>NUCLEOTIDE SEQUENCE [LARGE SCALE GENOMIC DNA]</scope>
    <source>
        <strain evidence="11">ATCC 700922 / JCM 11081 / NRC-1</strain>
    </source>
</reference>
<dbReference type="InterPro" id="IPR003280">
    <property type="entry name" value="2pore_dom_K_chnl"/>
</dbReference>
<evidence type="ECO:0000256" key="5">
    <source>
        <dbReference type="ARBA" id="ARBA00023065"/>
    </source>
</evidence>
<proteinExistence type="predicted"/>
<keyword evidence="2" id="KW-0813">Transport</keyword>
<evidence type="ECO:0000256" key="6">
    <source>
        <dbReference type="ARBA" id="ARBA00023136"/>
    </source>
</evidence>
<dbReference type="Gene3D" id="3.40.50.720">
    <property type="entry name" value="NAD(P)-binding Rossmann-like Domain"/>
    <property type="match status" value="1"/>
</dbReference>
<dbReference type="InterPro" id="IPR003148">
    <property type="entry name" value="RCK_N"/>
</dbReference>
<organism evidence="10 11">
    <name type="scientific">Halobacterium salinarum (strain ATCC 700922 / JCM 11081 / NRC-1)</name>
    <name type="common">Halobacterium halobium</name>
    <dbReference type="NCBI Taxonomy" id="64091"/>
    <lineage>
        <taxon>Archaea</taxon>
        <taxon>Methanobacteriati</taxon>
        <taxon>Methanobacteriota</taxon>
        <taxon>Stenosarchaea group</taxon>
        <taxon>Halobacteria</taxon>
        <taxon>Halobacteriales</taxon>
        <taxon>Halobacteriaceae</taxon>
        <taxon>Halobacterium</taxon>
        <taxon>Halobacterium salinarum NRC-34001</taxon>
    </lineage>
</organism>
<feature type="transmembrane region" description="Helical" evidence="8">
    <location>
        <begin position="30"/>
        <end position="55"/>
    </location>
</feature>
<keyword evidence="11" id="KW-1185">Reference proteome</keyword>
<dbReference type="PANTHER" id="PTHR43833:SF9">
    <property type="entry name" value="POTASSIUM CHANNEL PROTEIN YUGO-RELATED"/>
    <property type="match status" value="1"/>
</dbReference>
<dbReference type="SUPFAM" id="SSF51735">
    <property type="entry name" value="NAD(P)-binding Rossmann-fold domains"/>
    <property type="match status" value="1"/>
</dbReference>
<feature type="transmembrane region" description="Helical" evidence="8">
    <location>
        <begin position="100"/>
        <end position="118"/>
    </location>
</feature>
<dbReference type="AlphaFoldDB" id="Q9HP16"/>
<feature type="transmembrane region" description="Helical" evidence="8">
    <location>
        <begin position="216"/>
        <end position="241"/>
    </location>
</feature>
<gene>
    <name evidence="10" type="primary">pchA</name>
    <name evidence="10" type="ordered locus">VNG_1847G</name>
</gene>
<dbReference type="PRINTS" id="PR01333">
    <property type="entry name" value="2POREKCHANEL"/>
</dbReference>
<dbReference type="PATRIC" id="fig|64091.14.peg.1411"/>
<dbReference type="PROSITE" id="PS51201">
    <property type="entry name" value="RCK_N"/>
    <property type="match status" value="1"/>
</dbReference>
<evidence type="ECO:0000313" key="11">
    <source>
        <dbReference type="Proteomes" id="UP000000554"/>
    </source>
</evidence>
<dbReference type="SUPFAM" id="SSF81324">
    <property type="entry name" value="Voltage-gated potassium channels"/>
    <property type="match status" value="1"/>
</dbReference>
<feature type="transmembrane region" description="Helical" evidence="8">
    <location>
        <begin position="182"/>
        <end position="204"/>
    </location>
</feature>
<keyword evidence="6 8" id="KW-0472">Membrane</keyword>
<dbReference type="Gene3D" id="1.10.287.70">
    <property type="match status" value="1"/>
</dbReference>
<feature type="transmembrane region" description="Helical" evidence="8">
    <location>
        <begin position="67"/>
        <end position="88"/>
    </location>
</feature>
<evidence type="ECO:0000256" key="4">
    <source>
        <dbReference type="ARBA" id="ARBA00022989"/>
    </source>
</evidence>
<dbReference type="Pfam" id="PF07885">
    <property type="entry name" value="Ion_trans_2"/>
    <property type="match status" value="1"/>
</dbReference>
<feature type="transmembrane region" description="Helical" evidence="8">
    <location>
        <begin position="124"/>
        <end position="144"/>
    </location>
</feature>
<dbReference type="InterPro" id="IPR036291">
    <property type="entry name" value="NAD(P)-bd_dom_sf"/>
</dbReference>
<dbReference type="InterPro" id="IPR050721">
    <property type="entry name" value="Trk_Ktr_HKT_K-transport"/>
</dbReference>
<dbReference type="GO" id="GO:0005267">
    <property type="term" value="F:potassium channel activity"/>
    <property type="evidence" value="ECO:0000318"/>
    <property type="project" value="GO_Central"/>
</dbReference>
<dbReference type="PaxDb" id="64091-VNG_1847G"/>
<dbReference type="HOGENOM" id="CLU_057267_1_0_2"/>
<dbReference type="PIR" id="B84336">
    <property type="entry name" value="B84336"/>
</dbReference>
<dbReference type="Proteomes" id="UP000000554">
    <property type="component" value="Chromosome"/>
</dbReference>
<evidence type="ECO:0000256" key="7">
    <source>
        <dbReference type="ARBA" id="ARBA00023303"/>
    </source>
</evidence>
<dbReference type="InParanoid" id="Q9HP16"/>
<feature type="domain" description="RCK N-terminal" evidence="9">
    <location>
        <begin position="261"/>
        <end position="378"/>
    </location>
</feature>
<dbReference type="FunCoup" id="Q9HP16">
    <property type="interactions" value="4"/>
</dbReference>
<dbReference type="EMBL" id="AE004437">
    <property type="protein sequence ID" value="AAG20054.1"/>
    <property type="molecule type" value="Genomic_DNA"/>
</dbReference>
<evidence type="ECO:0000256" key="1">
    <source>
        <dbReference type="ARBA" id="ARBA00004651"/>
    </source>
</evidence>
<keyword evidence="5" id="KW-0406">Ion transport</keyword>
<evidence type="ECO:0000259" key="9">
    <source>
        <dbReference type="PROSITE" id="PS51201"/>
    </source>
</evidence>
<comment type="subcellular location">
    <subcellularLocation>
        <location evidence="1">Cell membrane</location>
        <topology evidence="1">Multi-pass membrane protein</topology>
    </subcellularLocation>
</comment>
<protein>
    <submittedName>
        <fullName evidence="10">Potassium channel homolog</fullName>
    </submittedName>
</protein>
<sequence length="411" mass="42605">MCCGVATARRRRRAYYVGRRRSRMDGAERVPGRLAVALTLVVAVLSVATGVVGIIDPGTGFGPVAEYVPAWVSQAAGFTGALTGFLLVVSAGGLRRGLRAAWYSTVVLLPVTAAQGLLQATPYSVPLVVVSVGSLPVVGVTAGRFTGRTPRSTSQLAVGTGLIGVLAYGTVGTYALRGDDGFRAVSTVLDAFYYTLVTATTVGYGDITPTTQAARLFSLSVLVSGAASFAVALTTLIGPALEARLANVLGRMTQRDLDALNDHVVVAGYGDLTEPILTELDRGPGEYVVVTSDDRSVTALRERDLHVLVAEPADDEALTRAGVDRARAVVAATNDDGEDALVVLTVRESHPDVAVVAAASDQENEAKLRRAGADTVISPAVIGGRLIAQSALGDRDAERKAHDVVGDAADP</sequence>
<keyword evidence="4 8" id="KW-1133">Transmembrane helix</keyword>
<dbReference type="Pfam" id="PF02254">
    <property type="entry name" value="TrkA_N"/>
    <property type="match status" value="1"/>
</dbReference>
<dbReference type="GO" id="GO:0071805">
    <property type="term" value="P:potassium ion transmembrane transport"/>
    <property type="evidence" value="ECO:0000318"/>
    <property type="project" value="GO_Central"/>
</dbReference>
<dbReference type="InterPro" id="IPR013099">
    <property type="entry name" value="K_chnl_dom"/>
</dbReference>
<evidence type="ECO:0000313" key="10">
    <source>
        <dbReference type="EMBL" id="AAG20054.1"/>
    </source>
</evidence>
<dbReference type="STRING" id="64091.VNG_1847G"/>